<evidence type="ECO:0000313" key="2">
    <source>
        <dbReference type="Proteomes" id="UP000199202"/>
    </source>
</evidence>
<reference evidence="1 2" key="1">
    <citation type="submission" date="2016-10" db="EMBL/GenBank/DDBJ databases">
        <authorList>
            <person name="de Groot N.N."/>
        </authorList>
    </citation>
    <scope>NUCLEOTIDE SEQUENCE [LARGE SCALE GENOMIC DNA]</scope>
    <source>
        <strain evidence="1 2">CGMCC 4.6533</strain>
    </source>
</reference>
<dbReference type="Proteomes" id="UP000199202">
    <property type="component" value="Unassembled WGS sequence"/>
</dbReference>
<name>A0A1G9UWP4_9ACTN</name>
<dbReference type="AlphaFoldDB" id="A0A1G9UWP4"/>
<dbReference type="EMBL" id="FNDJ01000050">
    <property type="protein sequence ID" value="SDM64358.1"/>
    <property type="molecule type" value="Genomic_DNA"/>
</dbReference>
<protein>
    <submittedName>
        <fullName evidence="1">Uncharacterized protein</fullName>
    </submittedName>
</protein>
<sequence>MSPGSWRPADERPSFFAHALTMSARFGSSPWPADDLPDEPPRPSGLFISSTVMDGIRSHHSEPHSDSDTVEEAARLLQALAEAPAPELMSGLHDRLAESEALAVADDLLDELARRRLREDRLRAIGRDLAEYGTRREATKIGIALVGACGDERDRDLLLLLGSLEEFTLYAVVALLRSQPDGHRAVYELARRVGGWGRIHAVERLHDCDDPEIKDWVLREGWRNSIMDEYLAPIAATTGGLYAALLVPAPDDGLVTAAGGVLATLVQGESGPSTGISGYADAVPALSRFAELAAGREATLGLVNNVLTIRAYLRDGDPGWPRKDVRALRHRYDRLAARDDWRAIVLAGLAEPGTGTFRAALSAAERLALPAIPQVIAHLRAEPGDNYCWYTALRIADAAQAAQVVETALELLPVDDLATGPGTDQGFGPEYEAELLLETVVDGLGSRPGLGLPLIRAALRNRVVRLRWCALRALAAWPAMPDEVLGWIREAADAEPDPDLREELRALAATGTGRKRRVSG</sequence>
<dbReference type="STRING" id="633440.SAMN05421869_15034"/>
<evidence type="ECO:0000313" key="1">
    <source>
        <dbReference type="EMBL" id="SDM64358.1"/>
    </source>
</evidence>
<proteinExistence type="predicted"/>
<accession>A0A1G9UWP4</accession>
<gene>
    <name evidence="1" type="ORF">SAMN05421869_15034</name>
</gene>
<keyword evidence="2" id="KW-1185">Reference proteome</keyword>
<organism evidence="1 2">
    <name type="scientific">Nonomuraea jiangxiensis</name>
    <dbReference type="NCBI Taxonomy" id="633440"/>
    <lineage>
        <taxon>Bacteria</taxon>
        <taxon>Bacillati</taxon>
        <taxon>Actinomycetota</taxon>
        <taxon>Actinomycetes</taxon>
        <taxon>Streptosporangiales</taxon>
        <taxon>Streptosporangiaceae</taxon>
        <taxon>Nonomuraea</taxon>
    </lineage>
</organism>